<evidence type="ECO:0000313" key="6">
    <source>
        <dbReference type="Proteomes" id="UP000381693"/>
    </source>
</evidence>
<reference evidence="5" key="1">
    <citation type="submission" date="2019-09" db="EMBL/GenBank/DDBJ databases">
        <authorList>
            <person name="Cremers G."/>
        </authorList>
    </citation>
    <scope>NUCLEOTIDE SEQUENCE [LARGE SCALE GENOMIC DNA]</scope>
    <source>
        <strain evidence="5">3B</strain>
    </source>
</reference>
<name>A0A5E6MAT6_9BACT</name>
<protein>
    <submittedName>
        <fullName evidence="5">Partial 2-oxoglutarate dehydrogenase E2 component (Dihydrolipoamide succinyltransferase)</fullName>
        <ecNumber evidence="5">2.3.1.61</ecNumber>
    </submittedName>
</protein>
<dbReference type="Gene3D" id="2.40.50.100">
    <property type="match status" value="1"/>
</dbReference>
<dbReference type="EC" id="2.3.1.61" evidence="5"/>
<dbReference type="InterPro" id="IPR050537">
    <property type="entry name" value="2-oxoacid_dehydrogenase"/>
</dbReference>
<evidence type="ECO:0000256" key="2">
    <source>
        <dbReference type="ARBA" id="ARBA00022823"/>
    </source>
</evidence>
<gene>
    <name evidence="5" type="primary">DLST/sucB</name>
    <name evidence="5" type="ORF">MAMC_01035</name>
</gene>
<dbReference type="SUPFAM" id="SSF51230">
    <property type="entry name" value="Single hybrid motif"/>
    <property type="match status" value="1"/>
</dbReference>
<dbReference type="AlphaFoldDB" id="A0A5E6MAT6"/>
<keyword evidence="6" id="KW-1185">Reference proteome</keyword>
<dbReference type="PROSITE" id="PS50968">
    <property type="entry name" value="BIOTINYL_LIPOYL"/>
    <property type="match status" value="1"/>
</dbReference>
<evidence type="ECO:0000313" key="5">
    <source>
        <dbReference type="EMBL" id="VVM06328.1"/>
    </source>
</evidence>
<dbReference type="GO" id="GO:0005829">
    <property type="term" value="C:cytosol"/>
    <property type="evidence" value="ECO:0007669"/>
    <property type="project" value="TreeGrafter"/>
</dbReference>
<dbReference type="EMBL" id="CABFUZ020000112">
    <property type="protein sequence ID" value="VVM06328.1"/>
    <property type="molecule type" value="Genomic_DNA"/>
</dbReference>
<evidence type="ECO:0000259" key="4">
    <source>
        <dbReference type="PROSITE" id="PS50968"/>
    </source>
</evidence>
<dbReference type="Pfam" id="PF00364">
    <property type="entry name" value="Biotin_lipoyl"/>
    <property type="match status" value="1"/>
</dbReference>
<sequence length="127" mass="12993">MASEVKMPFLGESIRSGVLGRWLKSEGDPVEPGDALGEIETEKITSEVYAEVPGSFTPLVEPGTQVEVGQVIARIEERPGVGTEGGSTAPARDTRPSPSAAAGPVPAEAHDRAAEGDGKEEAAASPG</sequence>
<keyword evidence="5" id="KW-0808">Transferase</keyword>
<evidence type="ECO:0000256" key="1">
    <source>
        <dbReference type="ARBA" id="ARBA00001938"/>
    </source>
</evidence>
<keyword evidence="5" id="KW-0012">Acyltransferase</keyword>
<comment type="cofactor">
    <cofactor evidence="1">
        <name>(R)-lipoate</name>
        <dbReference type="ChEBI" id="CHEBI:83088"/>
    </cofactor>
</comment>
<dbReference type="InterPro" id="IPR011053">
    <property type="entry name" value="Single_hybrid_motif"/>
</dbReference>
<dbReference type="CDD" id="cd06849">
    <property type="entry name" value="lipoyl_domain"/>
    <property type="match status" value="1"/>
</dbReference>
<dbReference type="PANTHER" id="PTHR43416:SF8">
    <property type="entry name" value="LIPOAMIDE ACYLTRANSFERASE COMPONENT OF BRANCHED-CHAIN ALPHA-KETO ACID DEHYDROGENASE COMPLEX"/>
    <property type="match status" value="1"/>
</dbReference>
<proteinExistence type="predicted"/>
<feature type="non-terminal residue" evidence="5">
    <location>
        <position position="127"/>
    </location>
</feature>
<feature type="region of interest" description="Disordered" evidence="3">
    <location>
        <begin position="75"/>
        <end position="127"/>
    </location>
</feature>
<dbReference type="GO" id="GO:0006099">
    <property type="term" value="P:tricarboxylic acid cycle"/>
    <property type="evidence" value="ECO:0007669"/>
    <property type="project" value="TreeGrafter"/>
</dbReference>
<feature type="compositionally biased region" description="Low complexity" evidence="3">
    <location>
        <begin position="96"/>
        <end position="107"/>
    </location>
</feature>
<dbReference type="Proteomes" id="UP000381693">
    <property type="component" value="Unassembled WGS sequence"/>
</dbReference>
<dbReference type="InterPro" id="IPR003016">
    <property type="entry name" value="2-oxoA_DH_lipoyl-BS"/>
</dbReference>
<feature type="compositionally biased region" description="Basic and acidic residues" evidence="3">
    <location>
        <begin position="108"/>
        <end position="127"/>
    </location>
</feature>
<comment type="caution">
    <text evidence="5">The sequence shown here is derived from an EMBL/GenBank/DDBJ whole genome shotgun (WGS) entry which is preliminary data.</text>
</comment>
<accession>A0A5E6MAT6</accession>
<organism evidence="5 6">
    <name type="scientific">Methylacidimicrobium cyclopophantes</name>
    <dbReference type="NCBI Taxonomy" id="1041766"/>
    <lineage>
        <taxon>Bacteria</taxon>
        <taxon>Pseudomonadati</taxon>
        <taxon>Verrucomicrobiota</taxon>
        <taxon>Methylacidimicrobium</taxon>
    </lineage>
</organism>
<keyword evidence="2" id="KW-0450">Lipoyl</keyword>
<evidence type="ECO:0000256" key="3">
    <source>
        <dbReference type="SAM" id="MobiDB-lite"/>
    </source>
</evidence>
<dbReference type="PANTHER" id="PTHR43416">
    <property type="entry name" value="DIHYDROLIPOYLLYSINE-RESIDUE SUCCINYLTRANSFERASE COMPONENT OF 2-OXOGLUTARATE DEHYDROGENASE COMPLEX, MITOCHONDRIAL-RELATED"/>
    <property type="match status" value="1"/>
</dbReference>
<dbReference type="InterPro" id="IPR000089">
    <property type="entry name" value="Biotin_lipoyl"/>
</dbReference>
<feature type="domain" description="Lipoyl-binding" evidence="4">
    <location>
        <begin position="2"/>
        <end position="76"/>
    </location>
</feature>
<dbReference type="PROSITE" id="PS00189">
    <property type="entry name" value="LIPOYL"/>
    <property type="match status" value="1"/>
</dbReference>
<dbReference type="GO" id="GO:0004149">
    <property type="term" value="F:dihydrolipoyllysine-residue succinyltransferase activity"/>
    <property type="evidence" value="ECO:0007669"/>
    <property type="project" value="UniProtKB-EC"/>
</dbReference>